<organism evidence="1 2">
    <name type="scientific">Hermanssonia centrifuga</name>
    <dbReference type="NCBI Taxonomy" id="98765"/>
    <lineage>
        <taxon>Eukaryota</taxon>
        <taxon>Fungi</taxon>
        <taxon>Dikarya</taxon>
        <taxon>Basidiomycota</taxon>
        <taxon>Agaricomycotina</taxon>
        <taxon>Agaricomycetes</taxon>
        <taxon>Polyporales</taxon>
        <taxon>Meruliaceae</taxon>
        <taxon>Hermanssonia</taxon>
    </lineage>
</organism>
<dbReference type="OrthoDB" id="2747316at2759"/>
<evidence type="ECO:0000313" key="1">
    <source>
        <dbReference type="EMBL" id="PSR72243.1"/>
    </source>
</evidence>
<accession>A0A2R6NIS9</accession>
<dbReference type="Proteomes" id="UP000186601">
    <property type="component" value="Unassembled WGS sequence"/>
</dbReference>
<protein>
    <recommendedName>
        <fullName evidence="3">F-box domain-containing protein</fullName>
    </recommendedName>
</protein>
<dbReference type="EMBL" id="MLYV02001198">
    <property type="protein sequence ID" value="PSR72243.1"/>
    <property type="molecule type" value="Genomic_DNA"/>
</dbReference>
<keyword evidence="2" id="KW-1185">Reference proteome</keyword>
<evidence type="ECO:0008006" key="3">
    <source>
        <dbReference type="Google" id="ProtNLM"/>
    </source>
</evidence>
<dbReference type="AlphaFoldDB" id="A0A2R6NIS9"/>
<reference evidence="1 2" key="1">
    <citation type="submission" date="2018-02" db="EMBL/GenBank/DDBJ databases">
        <title>Genome sequence of the basidiomycete white-rot fungus Phlebia centrifuga.</title>
        <authorList>
            <person name="Granchi Z."/>
            <person name="Peng M."/>
            <person name="de Vries R.P."/>
            <person name="Hilden K."/>
            <person name="Makela M.R."/>
            <person name="Grigoriev I."/>
            <person name="Riley R."/>
        </authorList>
    </citation>
    <scope>NUCLEOTIDE SEQUENCE [LARGE SCALE GENOMIC DNA]</scope>
    <source>
        <strain evidence="1 2">FBCC195</strain>
    </source>
</reference>
<proteinExistence type="predicted"/>
<dbReference type="STRING" id="98765.A0A2R6NIS9"/>
<gene>
    <name evidence="1" type="ORF">PHLCEN_2v11835</name>
</gene>
<name>A0A2R6NIS9_9APHY</name>
<sequence>MHEITVATAGLHIPDQVQAAIEQRHREIIGLKRHLNTFTLINKRLPPELLTEVFLFYIADKRRFDIRLQDSTLSSPYRYWYKSIQICHVCHLWREIGLCAPRLWNQIVVNPSTTSECIQQMLSRSRQVPLLVKINLGDSMRGTAVTPLVFAELHRISSLNFRVSASTLLQQSATIEVAAPLLREISLVNSHPSKDSSARIPVPKDLPRLERLAISDFRLAHIRFKHSWHDDDDDDDKYSFLGMLEGALSKRKSRGVQLEKLTITHAIKLVDEQQSRRWNIQLEWDGKEDLLVD</sequence>
<comment type="caution">
    <text evidence="1">The sequence shown here is derived from an EMBL/GenBank/DDBJ whole genome shotgun (WGS) entry which is preliminary data.</text>
</comment>
<evidence type="ECO:0000313" key="2">
    <source>
        <dbReference type="Proteomes" id="UP000186601"/>
    </source>
</evidence>